<accession>A0A1X3CWS8</accession>
<dbReference type="EMBL" id="MTBO01000140">
    <property type="protein sequence ID" value="OSI12016.1"/>
    <property type="molecule type" value="Genomic_DNA"/>
</dbReference>
<keyword evidence="3" id="KW-1185">Reference proteome</keyword>
<proteinExistence type="predicted"/>
<dbReference type="AlphaFoldDB" id="A0A1X3CWS8"/>
<feature type="region of interest" description="Disordered" evidence="1">
    <location>
        <begin position="1"/>
        <end position="23"/>
    </location>
</feature>
<protein>
    <submittedName>
        <fullName evidence="2">Uncharacterized protein</fullName>
    </submittedName>
</protein>
<gene>
    <name evidence="2" type="ORF">BWD09_13595</name>
</gene>
<dbReference type="STRING" id="194197.BWD09_13595"/>
<evidence type="ECO:0000313" key="3">
    <source>
        <dbReference type="Proteomes" id="UP000193118"/>
    </source>
</evidence>
<organism evidence="2 3">
    <name type="scientific">Neisseria dentiae</name>
    <dbReference type="NCBI Taxonomy" id="194197"/>
    <lineage>
        <taxon>Bacteria</taxon>
        <taxon>Pseudomonadati</taxon>
        <taxon>Pseudomonadota</taxon>
        <taxon>Betaproteobacteria</taxon>
        <taxon>Neisseriales</taxon>
        <taxon>Neisseriaceae</taxon>
        <taxon>Neisseria</taxon>
    </lineage>
</organism>
<comment type="caution">
    <text evidence="2">The sequence shown here is derived from an EMBL/GenBank/DDBJ whole genome shotgun (WGS) entry which is preliminary data.</text>
</comment>
<reference evidence="3" key="1">
    <citation type="submission" date="2017-01" db="EMBL/GenBank/DDBJ databases">
        <authorList>
            <person name="Wolfgang W.J."/>
            <person name="Cole J."/>
            <person name="Wroblewski D."/>
            <person name="Mcginnis J."/>
            <person name="Musser K.A."/>
        </authorList>
    </citation>
    <scope>NUCLEOTIDE SEQUENCE [LARGE SCALE GENOMIC DNA]</scope>
    <source>
        <strain evidence="3">DSM 19151</strain>
    </source>
</reference>
<feature type="non-terminal residue" evidence="2">
    <location>
        <position position="86"/>
    </location>
</feature>
<name>A0A1X3CWS8_9NEIS</name>
<evidence type="ECO:0000313" key="2">
    <source>
        <dbReference type="EMBL" id="OSI12016.1"/>
    </source>
</evidence>
<evidence type="ECO:0000256" key="1">
    <source>
        <dbReference type="SAM" id="MobiDB-lite"/>
    </source>
</evidence>
<sequence length="86" mass="9970">MQSLMIKEAGFSKKKNTPQNKRIEERQAIPVLKKFHQEADNYVQENYTKNGLSFKVPQLSTAEMNQIYSRFIHISLDATNKTVNPN</sequence>
<dbReference type="Proteomes" id="UP000193118">
    <property type="component" value="Unassembled WGS sequence"/>
</dbReference>